<accession>A0ABD1MGZ5</accession>
<evidence type="ECO:0000313" key="3">
    <source>
        <dbReference type="EMBL" id="KAL2334340.1"/>
    </source>
</evidence>
<evidence type="ECO:0000256" key="1">
    <source>
        <dbReference type="SAM" id="MobiDB-lite"/>
    </source>
</evidence>
<protein>
    <submittedName>
        <fullName evidence="3">Uncharacterized protein</fullName>
    </submittedName>
</protein>
<name>A0ABD1MGZ5_9FABA</name>
<keyword evidence="4" id="KW-1185">Reference proteome</keyword>
<sequence length="204" mass="22348">MGNLLPSSAPSKTQGLLTHASPHPRLNTPSYGGYGDQIHHPDHHIYGGSRQPRRRHILYFLLPLAQPQHEPRRLDLHRRRHLRRHGVAPPPPRRLPPGLHPGGPRRHRRLPAPSAALLLPRLSTNLRHRDPAVSLASSDYPPLLSELSSAGLFERKGHTTVALLSIILALLVLSVAGVVLSDRASVHALSGALMGLACIHPQEL</sequence>
<gene>
    <name evidence="3" type="ORF">Fmac_015553</name>
</gene>
<comment type="caution">
    <text evidence="3">The sequence shown here is derived from an EMBL/GenBank/DDBJ whole genome shotgun (WGS) entry which is preliminary data.</text>
</comment>
<feature type="region of interest" description="Disordered" evidence="1">
    <location>
        <begin position="83"/>
        <end position="105"/>
    </location>
</feature>
<dbReference type="AlphaFoldDB" id="A0ABD1MGZ5"/>
<proteinExistence type="predicted"/>
<dbReference type="Proteomes" id="UP001603857">
    <property type="component" value="Unassembled WGS sequence"/>
</dbReference>
<evidence type="ECO:0000313" key="4">
    <source>
        <dbReference type="Proteomes" id="UP001603857"/>
    </source>
</evidence>
<keyword evidence="2" id="KW-1133">Transmembrane helix</keyword>
<feature type="transmembrane region" description="Helical" evidence="2">
    <location>
        <begin position="161"/>
        <end position="180"/>
    </location>
</feature>
<keyword evidence="2" id="KW-0812">Transmembrane</keyword>
<organism evidence="3 4">
    <name type="scientific">Flemingia macrophylla</name>
    <dbReference type="NCBI Taxonomy" id="520843"/>
    <lineage>
        <taxon>Eukaryota</taxon>
        <taxon>Viridiplantae</taxon>
        <taxon>Streptophyta</taxon>
        <taxon>Embryophyta</taxon>
        <taxon>Tracheophyta</taxon>
        <taxon>Spermatophyta</taxon>
        <taxon>Magnoliopsida</taxon>
        <taxon>eudicotyledons</taxon>
        <taxon>Gunneridae</taxon>
        <taxon>Pentapetalae</taxon>
        <taxon>rosids</taxon>
        <taxon>fabids</taxon>
        <taxon>Fabales</taxon>
        <taxon>Fabaceae</taxon>
        <taxon>Papilionoideae</taxon>
        <taxon>50 kb inversion clade</taxon>
        <taxon>NPAAA clade</taxon>
        <taxon>indigoferoid/millettioid clade</taxon>
        <taxon>Phaseoleae</taxon>
        <taxon>Flemingia</taxon>
    </lineage>
</organism>
<reference evidence="3 4" key="1">
    <citation type="submission" date="2024-08" db="EMBL/GenBank/DDBJ databases">
        <title>Insights into the chromosomal genome structure of Flemingia macrophylla.</title>
        <authorList>
            <person name="Ding Y."/>
            <person name="Zhao Y."/>
            <person name="Bi W."/>
            <person name="Wu M."/>
            <person name="Zhao G."/>
            <person name="Gong Y."/>
            <person name="Li W."/>
            <person name="Zhang P."/>
        </authorList>
    </citation>
    <scope>NUCLEOTIDE SEQUENCE [LARGE SCALE GENOMIC DNA]</scope>
    <source>
        <strain evidence="3">DYQJB</strain>
        <tissue evidence="3">Leaf</tissue>
    </source>
</reference>
<evidence type="ECO:0000256" key="2">
    <source>
        <dbReference type="SAM" id="Phobius"/>
    </source>
</evidence>
<feature type="compositionally biased region" description="Polar residues" evidence="1">
    <location>
        <begin position="1"/>
        <end position="16"/>
    </location>
</feature>
<feature type="compositionally biased region" description="Pro residues" evidence="1">
    <location>
        <begin position="88"/>
        <end position="99"/>
    </location>
</feature>
<keyword evidence="2" id="KW-0472">Membrane</keyword>
<dbReference type="EMBL" id="JBGMDY010000005">
    <property type="protein sequence ID" value="KAL2334340.1"/>
    <property type="molecule type" value="Genomic_DNA"/>
</dbReference>
<feature type="region of interest" description="Disordered" evidence="1">
    <location>
        <begin position="1"/>
        <end position="29"/>
    </location>
</feature>